<dbReference type="Proteomes" id="UP000058114">
    <property type="component" value="Chromosome"/>
</dbReference>
<dbReference type="SUPFAM" id="SSF53300">
    <property type="entry name" value="vWA-like"/>
    <property type="match status" value="1"/>
</dbReference>
<dbReference type="Gene3D" id="3.40.50.410">
    <property type="entry name" value="von Willebrand factor, type A domain"/>
    <property type="match status" value="1"/>
</dbReference>
<sequence length="296" mass="30962">MRYKRIGLLCGVLLSPLHAQALTYVDTELQLLMDVSGSVSASEFNLQLQGYVDAFYSSDVQNAILDTSDGKSGSIAVQLIMWSGATQQSVMTDWFHLYDMTSINEFAATLDALVRPYSGMTAPGSAMAFGGLQFDTNDFTSARQVMDVSGDGMANAGLDTATVRNQLLASGIDTINGIAIGQDYAPGELQQWYLDNIAGGQDAFVMNATTFADFGTALERKLSAEIQGGGDSGRGVGGPCRGSSPAGSAVVGAATADGLALAGACHTDGSHGDWLKGVLRRGRKSPHLFPLSGLLL</sequence>
<reference evidence="3 4" key="2">
    <citation type="journal article" date="2016" name="Genome Announc.">
        <title>Complete Genome Sequence of the Highly Virulent Aeromonas schubertii Strain WL1483, Isolated from Diseased Snakehead Fish (Channa argus) in China.</title>
        <authorList>
            <person name="Liu L."/>
            <person name="Li N."/>
            <person name="Zhang D."/>
            <person name="Fu X."/>
            <person name="Shi C."/>
            <person name="Lin Q."/>
            <person name="Hao G."/>
        </authorList>
    </citation>
    <scope>NUCLEOTIDE SEQUENCE [LARGE SCALE GENOMIC DNA]</scope>
    <source>
        <strain evidence="3 4">WL1483</strain>
    </source>
</reference>
<feature type="domain" description="VWFA" evidence="2">
    <location>
        <begin position="28"/>
        <end position="226"/>
    </location>
</feature>
<proteinExistence type="predicted"/>
<dbReference type="AlphaFoldDB" id="A0A0S2SKY7"/>
<accession>A0A0S2SKY7</accession>
<dbReference type="InterPro" id="IPR010607">
    <property type="entry name" value="DUF1194"/>
</dbReference>
<organism evidence="3 4">
    <name type="scientific">Aeromonas schubertii</name>
    <dbReference type="NCBI Taxonomy" id="652"/>
    <lineage>
        <taxon>Bacteria</taxon>
        <taxon>Pseudomonadati</taxon>
        <taxon>Pseudomonadota</taxon>
        <taxon>Gammaproteobacteria</taxon>
        <taxon>Aeromonadales</taxon>
        <taxon>Aeromonadaceae</taxon>
        <taxon>Aeromonas</taxon>
    </lineage>
</organism>
<protein>
    <recommendedName>
        <fullName evidence="2">VWFA domain-containing protein</fullName>
    </recommendedName>
</protein>
<evidence type="ECO:0000313" key="3">
    <source>
        <dbReference type="EMBL" id="ALP42306.1"/>
    </source>
</evidence>
<keyword evidence="1" id="KW-0732">Signal</keyword>
<dbReference type="InterPro" id="IPR002035">
    <property type="entry name" value="VWF_A"/>
</dbReference>
<evidence type="ECO:0000259" key="2">
    <source>
        <dbReference type="PROSITE" id="PS50234"/>
    </source>
</evidence>
<reference evidence="4" key="1">
    <citation type="submission" date="2015-10" db="EMBL/GenBank/DDBJ databases">
        <title>Complete Genome Sequence of Aeromonas schubertii strain WL1483.</title>
        <authorList>
            <person name="Liu L."/>
        </authorList>
    </citation>
    <scope>NUCLEOTIDE SEQUENCE [LARGE SCALE GENOMIC DNA]</scope>
    <source>
        <strain evidence="4">WL1483</strain>
    </source>
</reference>
<dbReference type="EMBL" id="CP013067">
    <property type="protein sequence ID" value="ALP42306.1"/>
    <property type="molecule type" value="Genomic_DNA"/>
</dbReference>
<feature type="signal peptide" evidence="1">
    <location>
        <begin position="1"/>
        <end position="21"/>
    </location>
</feature>
<evidence type="ECO:0000256" key="1">
    <source>
        <dbReference type="SAM" id="SignalP"/>
    </source>
</evidence>
<dbReference type="Pfam" id="PF06707">
    <property type="entry name" value="DUF1194"/>
    <property type="match status" value="1"/>
</dbReference>
<evidence type="ECO:0000313" key="4">
    <source>
        <dbReference type="Proteomes" id="UP000058114"/>
    </source>
</evidence>
<dbReference type="PATRIC" id="fig|652.5.peg.2241"/>
<feature type="chain" id="PRO_5006604455" description="VWFA domain-containing protein" evidence="1">
    <location>
        <begin position="22"/>
        <end position="296"/>
    </location>
</feature>
<gene>
    <name evidence="3" type="ORF">WL1483_2887</name>
</gene>
<name>A0A0S2SKY7_9GAMM</name>
<dbReference type="KEGG" id="asr:WL1483_2887"/>
<dbReference type="PROSITE" id="PS50234">
    <property type="entry name" value="VWFA"/>
    <property type="match status" value="1"/>
</dbReference>
<dbReference type="InterPro" id="IPR036465">
    <property type="entry name" value="vWFA_dom_sf"/>
</dbReference>